<feature type="domain" description="Major facilitator superfamily (MFS) profile" evidence="7">
    <location>
        <begin position="28"/>
        <end position="430"/>
    </location>
</feature>
<dbReference type="RefSeq" id="WP_284270527.1">
    <property type="nucleotide sequence ID" value="NZ_BSOW01000021.1"/>
</dbReference>
<dbReference type="CDD" id="cd17319">
    <property type="entry name" value="MFS_ExuT_GudP_like"/>
    <property type="match status" value="1"/>
</dbReference>
<dbReference type="PANTHER" id="PTHR43791">
    <property type="entry name" value="PERMEASE-RELATED"/>
    <property type="match status" value="1"/>
</dbReference>
<feature type="transmembrane region" description="Helical" evidence="6">
    <location>
        <begin position="119"/>
        <end position="141"/>
    </location>
</feature>
<keyword evidence="3 6" id="KW-0812">Transmembrane</keyword>
<comment type="subcellular location">
    <subcellularLocation>
        <location evidence="1">Membrane</location>
        <topology evidence="1">Multi-pass membrane protein</topology>
    </subcellularLocation>
</comment>
<keyword evidence="4 6" id="KW-1133">Transmembrane helix</keyword>
<organism evidence="8 9">
    <name type="scientific">Bradyrhizobium iriomotense</name>
    <dbReference type="NCBI Taxonomy" id="441950"/>
    <lineage>
        <taxon>Bacteria</taxon>
        <taxon>Pseudomonadati</taxon>
        <taxon>Pseudomonadota</taxon>
        <taxon>Alphaproteobacteria</taxon>
        <taxon>Hyphomicrobiales</taxon>
        <taxon>Nitrobacteraceae</taxon>
        <taxon>Bradyrhizobium</taxon>
    </lineage>
</organism>
<comment type="caution">
    <text evidence="8">The sequence shown here is derived from an EMBL/GenBank/DDBJ whole genome shotgun (WGS) entry which is preliminary data.</text>
</comment>
<dbReference type="SUPFAM" id="SSF103473">
    <property type="entry name" value="MFS general substrate transporter"/>
    <property type="match status" value="1"/>
</dbReference>
<evidence type="ECO:0000313" key="8">
    <source>
        <dbReference type="EMBL" id="GLR88760.1"/>
    </source>
</evidence>
<dbReference type="Gene3D" id="1.20.1250.20">
    <property type="entry name" value="MFS general substrate transporter like domains"/>
    <property type="match status" value="2"/>
</dbReference>
<keyword evidence="5 6" id="KW-0472">Membrane</keyword>
<dbReference type="InterPro" id="IPR020846">
    <property type="entry name" value="MFS_dom"/>
</dbReference>
<feature type="transmembrane region" description="Helical" evidence="6">
    <location>
        <begin position="404"/>
        <end position="425"/>
    </location>
</feature>
<feature type="transmembrane region" description="Helical" evidence="6">
    <location>
        <begin position="94"/>
        <end position="113"/>
    </location>
</feature>
<protein>
    <submittedName>
        <fullName evidence="8">MFS transporter</fullName>
    </submittedName>
</protein>
<accession>A0ABQ6B313</accession>
<evidence type="ECO:0000256" key="5">
    <source>
        <dbReference type="ARBA" id="ARBA00023136"/>
    </source>
</evidence>
<dbReference type="EMBL" id="BSOW01000021">
    <property type="protein sequence ID" value="GLR88760.1"/>
    <property type="molecule type" value="Genomic_DNA"/>
</dbReference>
<feature type="transmembrane region" description="Helical" evidence="6">
    <location>
        <begin position="281"/>
        <end position="306"/>
    </location>
</feature>
<evidence type="ECO:0000256" key="1">
    <source>
        <dbReference type="ARBA" id="ARBA00004141"/>
    </source>
</evidence>
<dbReference type="InterPro" id="IPR011701">
    <property type="entry name" value="MFS"/>
</dbReference>
<reference evidence="9" key="1">
    <citation type="journal article" date="2019" name="Int. J. Syst. Evol. Microbiol.">
        <title>The Global Catalogue of Microorganisms (GCM) 10K type strain sequencing project: providing services to taxonomists for standard genome sequencing and annotation.</title>
        <authorList>
            <consortium name="The Broad Institute Genomics Platform"/>
            <consortium name="The Broad Institute Genome Sequencing Center for Infectious Disease"/>
            <person name="Wu L."/>
            <person name="Ma J."/>
        </authorList>
    </citation>
    <scope>NUCLEOTIDE SEQUENCE [LARGE SCALE GENOMIC DNA]</scope>
    <source>
        <strain evidence="9">NBRC 102520</strain>
    </source>
</reference>
<evidence type="ECO:0000256" key="2">
    <source>
        <dbReference type="ARBA" id="ARBA00022448"/>
    </source>
</evidence>
<evidence type="ECO:0000256" key="4">
    <source>
        <dbReference type="ARBA" id="ARBA00022989"/>
    </source>
</evidence>
<evidence type="ECO:0000313" key="9">
    <source>
        <dbReference type="Proteomes" id="UP001156905"/>
    </source>
</evidence>
<feature type="transmembrane region" description="Helical" evidence="6">
    <location>
        <begin position="153"/>
        <end position="174"/>
    </location>
</feature>
<name>A0ABQ6B313_9BRAD</name>
<feature type="transmembrane region" description="Helical" evidence="6">
    <location>
        <begin position="251"/>
        <end position="275"/>
    </location>
</feature>
<feature type="transmembrane region" description="Helical" evidence="6">
    <location>
        <begin position="341"/>
        <end position="359"/>
    </location>
</feature>
<dbReference type="InterPro" id="IPR036259">
    <property type="entry name" value="MFS_trans_sf"/>
</dbReference>
<feature type="transmembrane region" description="Helical" evidence="6">
    <location>
        <begin position="366"/>
        <end position="392"/>
    </location>
</feature>
<feature type="transmembrane region" description="Helical" evidence="6">
    <location>
        <begin position="24"/>
        <end position="42"/>
    </location>
</feature>
<feature type="transmembrane region" description="Helical" evidence="6">
    <location>
        <begin position="62"/>
        <end position="82"/>
    </location>
</feature>
<evidence type="ECO:0000256" key="6">
    <source>
        <dbReference type="SAM" id="Phobius"/>
    </source>
</evidence>
<gene>
    <name evidence="8" type="ORF">GCM10007857_54730</name>
</gene>
<evidence type="ECO:0000259" key="7">
    <source>
        <dbReference type="PROSITE" id="PS50850"/>
    </source>
</evidence>
<dbReference type="Proteomes" id="UP001156905">
    <property type="component" value="Unassembled WGS sequence"/>
</dbReference>
<dbReference type="Pfam" id="PF07690">
    <property type="entry name" value="MFS_1"/>
    <property type="match status" value="1"/>
</dbReference>
<keyword evidence="9" id="KW-1185">Reference proteome</keyword>
<dbReference type="PANTHER" id="PTHR43791:SF36">
    <property type="entry name" value="TRANSPORTER, PUTATIVE (AFU_ORTHOLOGUE AFUA_6G08340)-RELATED"/>
    <property type="match status" value="1"/>
</dbReference>
<dbReference type="PROSITE" id="PS50850">
    <property type="entry name" value="MFS"/>
    <property type="match status" value="1"/>
</dbReference>
<proteinExistence type="predicted"/>
<sequence length="432" mass="46964">MSSSAAVDVSHDAVSKEDRVFRKVAFRIMPLMIVAYVISYIDRTNVGFAALTMNRDLGLTELTFGWGAGILFFSYCAFEVPSNIALHRFGARRWIARIMITWGLIAAATAFVTGPYGFYALRFLLGLAEAGFTPGVMYFFVAWFPARYRTRALSVFQMSVPLASLISGPLSSAILQMDGIWQLAGWQWLFIIEGLPAVVLGFVVLRYVTDKPHEATWLSAEEREIVVKAVQAEQRERPVHHLWSALADPRVLILAGIQFGFTIGSYAVGIWLPLILKSHGLSIGAIGLVAAITYLFGCIATLLWSWMVDRSGRRTSNLTIACMVGALGLIISVIFQSLELGLVGLSVALVGITSARGIFWSIPPRFLTGLGAAGGLAFINSIGTLGGFFGPITMGWLKETTGSFQAGLGAMAGFLILSAVLTQVLRMSMRQE</sequence>
<feature type="transmembrane region" description="Helical" evidence="6">
    <location>
        <begin position="318"/>
        <end position="335"/>
    </location>
</feature>
<feature type="transmembrane region" description="Helical" evidence="6">
    <location>
        <begin position="186"/>
        <end position="208"/>
    </location>
</feature>
<keyword evidence="2" id="KW-0813">Transport</keyword>
<evidence type="ECO:0000256" key="3">
    <source>
        <dbReference type="ARBA" id="ARBA00022692"/>
    </source>
</evidence>